<feature type="domain" description="Retroviral polymerase SH3-like" evidence="1">
    <location>
        <begin position="4"/>
        <end position="43"/>
    </location>
</feature>
<name>A0AAV0G298_9ASTE</name>
<comment type="caution">
    <text evidence="2">The sequence shown here is derived from an EMBL/GenBank/DDBJ whole genome shotgun (WGS) entry which is preliminary data.</text>
</comment>
<gene>
    <name evidence="2" type="ORF">CEPIT_LOCUS39356</name>
</gene>
<evidence type="ECO:0000313" key="3">
    <source>
        <dbReference type="Proteomes" id="UP001152523"/>
    </source>
</evidence>
<dbReference type="InterPro" id="IPR057670">
    <property type="entry name" value="SH3_retrovirus"/>
</dbReference>
<protein>
    <recommendedName>
        <fullName evidence="1">Retroviral polymerase SH3-like domain-containing protein</fullName>
    </recommendedName>
</protein>
<proteinExistence type="predicted"/>
<dbReference type="AlphaFoldDB" id="A0AAV0G298"/>
<dbReference type="Proteomes" id="UP001152523">
    <property type="component" value="Unassembled WGS sequence"/>
</dbReference>
<evidence type="ECO:0000259" key="1">
    <source>
        <dbReference type="Pfam" id="PF25597"/>
    </source>
</evidence>
<evidence type="ECO:0000313" key="2">
    <source>
        <dbReference type="EMBL" id="CAH9141727.1"/>
    </source>
</evidence>
<accession>A0AAV0G298</accession>
<reference evidence="2" key="1">
    <citation type="submission" date="2022-07" db="EMBL/GenBank/DDBJ databases">
        <authorList>
            <person name="Macas J."/>
            <person name="Novak P."/>
            <person name="Neumann P."/>
        </authorList>
    </citation>
    <scope>NUCLEOTIDE SEQUENCE</scope>
</reference>
<dbReference type="EMBL" id="CAMAPF010001033">
    <property type="protein sequence ID" value="CAH9141727.1"/>
    <property type="molecule type" value="Genomic_DNA"/>
</dbReference>
<sequence>MFGCAAYVNRVNDKSKPRTKEYVFLGYHECMKGYRLWCRSETCFIFVENEFPCLLVSPDVAPNEVDHLLDVHSDLLVETEPKFVDENDFHIENKENIVSIKVEHHMNVMCNMRELRDCYVIRDRGIKEHERNNMCNVFDYISSESALNVLNSLLIKSFVMFDMLFSLCFENVIPNDYVSSACASYRNTIVSFIFCVLALCGC</sequence>
<dbReference type="Pfam" id="PF25597">
    <property type="entry name" value="SH3_retrovirus"/>
    <property type="match status" value="1"/>
</dbReference>
<keyword evidence="3" id="KW-1185">Reference proteome</keyword>
<organism evidence="2 3">
    <name type="scientific">Cuscuta epithymum</name>
    <dbReference type="NCBI Taxonomy" id="186058"/>
    <lineage>
        <taxon>Eukaryota</taxon>
        <taxon>Viridiplantae</taxon>
        <taxon>Streptophyta</taxon>
        <taxon>Embryophyta</taxon>
        <taxon>Tracheophyta</taxon>
        <taxon>Spermatophyta</taxon>
        <taxon>Magnoliopsida</taxon>
        <taxon>eudicotyledons</taxon>
        <taxon>Gunneridae</taxon>
        <taxon>Pentapetalae</taxon>
        <taxon>asterids</taxon>
        <taxon>lamiids</taxon>
        <taxon>Solanales</taxon>
        <taxon>Convolvulaceae</taxon>
        <taxon>Cuscuteae</taxon>
        <taxon>Cuscuta</taxon>
        <taxon>Cuscuta subgen. Cuscuta</taxon>
    </lineage>
</organism>